<organism evidence="1">
    <name type="scientific">hydrothermal vent metagenome</name>
    <dbReference type="NCBI Taxonomy" id="652676"/>
    <lineage>
        <taxon>unclassified sequences</taxon>
        <taxon>metagenomes</taxon>
        <taxon>ecological metagenomes</taxon>
    </lineage>
</organism>
<accession>A0A3B0XHU5</accession>
<proteinExistence type="predicted"/>
<sequence>GNAILAPADEDAALWACIKALREQGETVIQCLPGQKGSAEDMGCSRQLKNVAGQWQVSG</sequence>
<protein>
    <submittedName>
        <fullName evidence="1">Uncharacterized protein</fullName>
    </submittedName>
</protein>
<reference evidence="1" key="1">
    <citation type="submission" date="2018-06" db="EMBL/GenBank/DDBJ databases">
        <authorList>
            <person name="Zhirakovskaya E."/>
        </authorList>
    </citation>
    <scope>NUCLEOTIDE SEQUENCE</scope>
</reference>
<feature type="non-terminal residue" evidence="1">
    <location>
        <position position="1"/>
    </location>
</feature>
<gene>
    <name evidence="1" type="ORF">MNBD_GAMMA11-192</name>
</gene>
<dbReference type="AlphaFoldDB" id="A0A3B0XHU5"/>
<name>A0A3B0XHU5_9ZZZZ</name>
<dbReference type="EMBL" id="UOFG01000213">
    <property type="protein sequence ID" value="VAW63823.1"/>
    <property type="molecule type" value="Genomic_DNA"/>
</dbReference>
<evidence type="ECO:0000313" key="1">
    <source>
        <dbReference type="EMBL" id="VAW63823.1"/>
    </source>
</evidence>